<evidence type="ECO:0000256" key="8">
    <source>
        <dbReference type="ARBA" id="ARBA00022842"/>
    </source>
</evidence>
<dbReference type="GO" id="GO:0009231">
    <property type="term" value="P:riboflavin biosynthetic process"/>
    <property type="evidence" value="ECO:0007669"/>
    <property type="project" value="UniProtKB-UniRule"/>
</dbReference>
<feature type="binding site" evidence="12">
    <location>
        <position position="81"/>
    </location>
    <ligand>
        <name>Mg(2+)</name>
        <dbReference type="ChEBI" id="CHEBI:18420"/>
        <label>1</label>
    </ligand>
</feature>
<proteinExistence type="inferred from homology"/>
<keyword evidence="10 12" id="KW-0456">Lyase</keyword>
<organism evidence="14 15">
    <name type="scientific">Edwardsiella anguillarum ET080813</name>
    <dbReference type="NCBI Taxonomy" id="667120"/>
    <lineage>
        <taxon>Bacteria</taxon>
        <taxon>Pseudomonadati</taxon>
        <taxon>Pseudomonadota</taxon>
        <taxon>Gammaproteobacteria</taxon>
        <taxon>Enterobacterales</taxon>
        <taxon>Hafniaceae</taxon>
        <taxon>Edwardsiella</taxon>
    </lineage>
</organism>
<comment type="function">
    <text evidence="1 12 13">Catalyzes the conversion of D-ribulose 5-phosphate to formate and 3,4-dihydroxy-2-butanone 4-phosphate.</text>
</comment>
<dbReference type="UniPathway" id="UPA00275">
    <property type="reaction ID" value="UER00399"/>
</dbReference>
<dbReference type="EMBL" id="CP006664">
    <property type="protein sequence ID" value="AIJ08676.1"/>
    <property type="molecule type" value="Genomic_DNA"/>
</dbReference>
<dbReference type="GO" id="GO:0005829">
    <property type="term" value="C:cytosol"/>
    <property type="evidence" value="ECO:0007669"/>
    <property type="project" value="UniProtKB-ARBA"/>
</dbReference>
<dbReference type="EC" id="4.1.99.12" evidence="4 12"/>
<dbReference type="GO" id="GO:0030145">
    <property type="term" value="F:manganese ion binding"/>
    <property type="evidence" value="ECO:0007669"/>
    <property type="project" value="UniProtKB-UniRule"/>
</dbReference>
<dbReference type="NCBIfam" id="TIGR00506">
    <property type="entry name" value="ribB"/>
    <property type="match status" value="1"/>
</dbReference>
<evidence type="ECO:0000256" key="4">
    <source>
        <dbReference type="ARBA" id="ARBA00012153"/>
    </source>
</evidence>
<dbReference type="KEGG" id="ete:ETEE_2233"/>
<reference evidence="14 15" key="1">
    <citation type="journal article" date="2012" name="PLoS ONE">
        <title>Edwardsiella comparative phylogenomics reveal the new intra/inter-species taxonomic relationships, virulence evolution and niche adaptation mechanisms.</title>
        <authorList>
            <person name="Yang M."/>
            <person name="Lv Y."/>
            <person name="Xiao J."/>
            <person name="Wu H."/>
            <person name="Zheng H."/>
            <person name="Liu Q."/>
            <person name="Zhang Y."/>
            <person name="Wang Q."/>
        </authorList>
    </citation>
    <scope>NUCLEOTIDE SEQUENCE [LARGE SCALE GENOMIC DNA]</scope>
    <source>
        <strain evidence="15">080813</strain>
    </source>
</reference>
<name>A0A076LLA3_9GAMM</name>
<dbReference type="HOGENOM" id="CLU_020273_3_0_6"/>
<dbReference type="PANTHER" id="PTHR21327:SF38">
    <property type="entry name" value="3,4-DIHYDROXY-2-BUTANONE 4-PHOSPHATE SYNTHASE"/>
    <property type="match status" value="1"/>
</dbReference>
<accession>A0A076LLA3</accession>
<comment type="subunit">
    <text evidence="3 12 13">Homodimer.</text>
</comment>
<comment type="catalytic activity">
    <reaction evidence="12 13">
        <text>D-ribulose 5-phosphate = (2S)-2-hydroxy-3-oxobutyl phosphate + formate + H(+)</text>
        <dbReference type="Rhea" id="RHEA:18457"/>
        <dbReference type="ChEBI" id="CHEBI:15378"/>
        <dbReference type="ChEBI" id="CHEBI:15740"/>
        <dbReference type="ChEBI" id="CHEBI:58121"/>
        <dbReference type="ChEBI" id="CHEBI:58830"/>
        <dbReference type="EC" id="4.1.99.12"/>
    </reaction>
</comment>
<evidence type="ECO:0000313" key="15">
    <source>
        <dbReference type="Proteomes" id="UP000028681"/>
    </source>
</evidence>
<dbReference type="GO" id="GO:0000287">
    <property type="term" value="F:magnesium ion binding"/>
    <property type="evidence" value="ECO:0007669"/>
    <property type="project" value="UniProtKB-UniRule"/>
</dbReference>
<evidence type="ECO:0000256" key="2">
    <source>
        <dbReference type="ARBA" id="ARBA00004904"/>
    </source>
</evidence>
<comment type="similarity">
    <text evidence="11 12 13">Belongs to the DHBP synthase family.</text>
</comment>
<feature type="binding site" evidence="12">
    <location>
        <position position="85"/>
    </location>
    <ligand>
        <name>D-ribulose 5-phosphate</name>
        <dbReference type="ChEBI" id="CHEBI:58121"/>
    </ligand>
</feature>
<comment type="pathway">
    <text evidence="2 12 13">Cofactor biosynthesis; riboflavin biosynthesis; 2-hydroxy-3-oxobutyl phosphate from D-ribulose 5-phosphate: step 1/1.</text>
</comment>
<dbReference type="InterPro" id="IPR017945">
    <property type="entry name" value="DHBP_synth_RibB-like_a/b_dom"/>
</dbReference>
<dbReference type="SUPFAM" id="SSF55821">
    <property type="entry name" value="YrdC/RibB"/>
    <property type="match status" value="1"/>
</dbReference>
<keyword evidence="8 12" id="KW-0460">Magnesium</keyword>
<evidence type="ECO:0000256" key="12">
    <source>
        <dbReference type="HAMAP-Rule" id="MF_00180"/>
    </source>
</evidence>
<evidence type="ECO:0000256" key="9">
    <source>
        <dbReference type="ARBA" id="ARBA00023211"/>
    </source>
</evidence>
<gene>
    <name evidence="12 14" type="primary">ribB</name>
    <name evidence="14" type="ORF">ETEE_2233</name>
</gene>
<keyword evidence="7 12" id="KW-0479">Metal-binding</keyword>
<evidence type="ECO:0000313" key="14">
    <source>
        <dbReference type="EMBL" id="AIJ08676.1"/>
    </source>
</evidence>
<protein>
    <recommendedName>
        <fullName evidence="5 12">3,4-dihydroxy-2-butanone 4-phosphate synthase</fullName>
        <shortName evidence="12 13">DHBP synthase</shortName>
        <ecNumber evidence="4 12">4.1.99.12</ecNumber>
    </recommendedName>
</protein>
<dbReference type="Pfam" id="PF00926">
    <property type="entry name" value="DHBP_synthase"/>
    <property type="match status" value="1"/>
</dbReference>
<dbReference type="Gene3D" id="3.90.870.10">
    <property type="entry name" value="DHBP synthase"/>
    <property type="match status" value="1"/>
</dbReference>
<evidence type="ECO:0000256" key="11">
    <source>
        <dbReference type="ARBA" id="ARBA00060730"/>
    </source>
</evidence>
<dbReference type="PANTHER" id="PTHR21327">
    <property type="entry name" value="GTP CYCLOHYDROLASE II-RELATED"/>
    <property type="match status" value="1"/>
</dbReference>
<dbReference type="AlphaFoldDB" id="A0A076LLA3"/>
<keyword evidence="6 12" id="KW-0686">Riboflavin biosynthesis</keyword>
<evidence type="ECO:0000256" key="6">
    <source>
        <dbReference type="ARBA" id="ARBA00022619"/>
    </source>
</evidence>
<feature type="binding site" evidence="12">
    <location>
        <position position="196"/>
    </location>
    <ligand>
        <name>Mg(2+)</name>
        <dbReference type="ChEBI" id="CHEBI:18420"/>
        <label>2</label>
    </ligand>
</feature>
<evidence type="ECO:0000256" key="1">
    <source>
        <dbReference type="ARBA" id="ARBA00002284"/>
    </source>
</evidence>
<feature type="site" description="Essential for catalytic activity" evidence="12">
    <location>
        <position position="217"/>
    </location>
</feature>
<feature type="binding site" evidence="12">
    <location>
        <begin position="193"/>
        <end position="197"/>
    </location>
    <ligand>
        <name>D-ribulose 5-phosphate</name>
        <dbReference type="ChEBI" id="CHEBI:58121"/>
    </ligand>
</feature>
<dbReference type="Proteomes" id="UP000028681">
    <property type="component" value="Chromosome"/>
</dbReference>
<evidence type="ECO:0000256" key="3">
    <source>
        <dbReference type="ARBA" id="ARBA00011738"/>
    </source>
</evidence>
<dbReference type="FunFam" id="3.90.870.10:FF:000002">
    <property type="entry name" value="3,4-dihydroxy-2-butanone 4-phosphate synthase"/>
    <property type="match status" value="1"/>
</dbReference>
<keyword evidence="9 12" id="KW-0464">Manganese</keyword>
<dbReference type="InterPro" id="IPR000422">
    <property type="entry name" value="DHBP_synthase_RibB"/>
</dbReference>
<dbReference type="HAMAP" id="MF_00180">
    <property type="entry name" value="RibB"/>
    <property type="match status" value="1"/>
</dbReference>
<comment type="cofactor">
    <cofactor evidence="12 13">
        <name>Mg(2+)</name>
        <dbReference type="ChEBI" id="CHEBI:18420"/>
    </cofactor>
    <cofactor evidence="12 13">
        <name>Mn(2+)</name>
        <dbReference type="ChEBI" id="CHEBI:29035"/>
    </cofactor>
    <text evidence="12 13">Binds 2 divalent metal cations per subunit. Magnesium or manganese.</text>
</comment>
<feature type="binding site" evidence="12">
    <location>
        <position position="81"/>
    </location>
    <ligand>
        <name>Mg(2+)</name>
        <dbReference type="ChEBI" id="CHEBI:18420"/>
        <label>2</label>
    </ligand>
</feature>
<evidence type="ECO:0000256" key="13">
    <source>
        <dbReference type="RuleBase" id="RU003843"/>
    </source>
</evidence>
<feature type="binding site" evidence="12">
    <location>
        <begin position="80"/>
        <end position="81"/>
    </location>
    <ligand>
        <name>D-ribulose 5-phosphate</name>
        <dbReference type="ChEBI" id="CHEBI:58121"/>
    </ligand>
</feature>
<feature type="site" description="Essential for catalytic activity" evidence="12">
    <location>
        <position position="179"/>
    </location>
</feature>
<evidence type="ECO:0000256" key="7">
    <source>
        <dbReference type="ARBA" id="ARBA00022723"/>
    </source>
</evidence>
<evidence type="ECO:0000256" key="10">
    <source>
        <dbReference type="ARBA" id="ARBA00023239"/>
    </source>
</evidence>
<sequence>MGESNDICRDSPARVILAAPPRVPLLKFALVLVIHTIIDEVFTMNQILLSDFGTPMERVERALSALRDGRGVMVLDDENRENEGDMIFAAEKMTVEQMALTIRHGSGIVCLCITEARRQQLDLPMMVSNNTSHYGTAFTVTIEAAEGVTTGVSAQDRLTTVRAAIADGAKPSDLHRPGHVFPLRARPGGVLARRGHTEATIDLVSLAGFRPAGVLCELTNDDGTMARAPQVMAFARQHEMPVVTIEDLVAYRQAREPQEQAC</sequence>
<evidence type="ECO:0000256" key="5">
    <source>
        <dbReference type="ARBA" id="ARBA00018836"/>
    </source>
</evidence>
<dbReference type="GO" id="GO:0008686">
    <property type="term" value="F:3,4-dihydroxy-2-butanone-4-phosphate synthase activity"/>
    <property type="evidence" value="ECO:0007669"/>
    <property type="project" value="UniProtKB-UniRule"/>
</dbReference>